<dbReference type="PANTHER" id="PTHR45656">
    <property type="entry name" value="PROTEIN CBR-CLEC-78"/>
    <property type="match status" value="1"/>
</dbReference>
<evidence type="ECO:0000256" key="3">
    <source>
        <dbReference type="ARBA" id="ARBA00022737"/>
    </source>
</evidence>
<keyword evidence="8" id="KW-1185">Reference proteome</keyword>
<keyword evidence="4 5" id="KW-1015">Disulfide bond</keyword>
<dbReference type="InterPro" id="IPR000436">
    <property type="entry name" value="Sushi_SCR_CCP_dom"/>
</dbReference>
<dbReference type="FunFam" id="2.10.70.10:FF:000014">
    <property type="entry name" value="Membrane cofactor protein"/>
    <property type="match status" value="1"/>
</dbReference>
<dbReference type="CDD" id="cd00033">
    <property type="entry name" value="CCP"/>
    <property type="match status" value="1"/>
</dbReference>
<dbReference type="SUPFAM" id="SSF57535">
    <property type="entry name" value="Complement control module/SCR domain"/>
    <property type="match status" value="1"/>
</dbReference>
<evidence type="ECO:0000259" key="6">
    <source>
        <dbReference type="PROSITE" id="PS50923"/>
    </source>
</evidence>
<dbReference type="InterPro" id="IPR051277">
    <property type="entry name" value="SEZ6_CSMD_C4BPB_Regulators"/>
</dbReference>
<accession>A0A7L1NGB2</accession>
<dbReference type="OrthoDB" id="5804959at2759"/>
<dbReference type="SMART" id="SM00032">
    <property type="entry name" value="CCP"/>
    <property type="match status" value="1"/>
</dbReference>
<dbReference type="EMBL" id="VXBP01005924">
    <property type="protein sequence ID" value="NXN98960.1"/>
    <property type="molecule type" value="Genomic_DNA"/>
</dbReference>
<organism evidence="7 8">
    <name type="scientific">Rhinopomastus cyanomelas</name>
    <name type="common">Common scimitarbill</name>
    <dbReference type="NCBI Taxonomy" id="113115"/>
    <lineage>
        <taxon>Eukaryota</taxon>
        <taxon>Metazoa</taxon>
        <taxon>Chordata</taxon>
        <taxon>Craniata</taxon>
        <taxon>Vertebrata</taxon>
        <taxon>Euteleostomi</taxon>
        <taxon>Archelosauria</taxon>
        <taxon>Archosauria</taxon>
        <taxon>Dinosauria</taxon>
        <taxon>Saurischia</taxon>
        <taxon>Theropoda</taxon>
        <taxon>Coelurosauria</taxon>
        <taxon>Aves</taxon>
        <taxon>Neognathae</taxon>
        <taxon>Neoaves</taxon>
        <taxon>Telluraves</taxon>
        <taxon>Coraciimorphae</taxon>
        <taxon>Bucerotiformes</taxon>
        <taxon>Rhinopomastidae</taxon>
        <taxon>Rhinopomastus</taxon>
    </lineage>
</organism>
<protein>
    <submittedName>
        <fullName evidence="7">CR2 protein</fullName>
    </submittedName>
</protein>
<keyword evidence="1 5" id="KW-0768">Sushi</keyword>
<name>A0A7L1NGB2_RHICY</name>
<feature type="non-terminal residue" evidence="7">
    <location>
        <position position="1"/>
    </location>
</feature>
<feature type="non-terminal residue" evidence="7">
    <location>
        <position position="70"/>
    </location>
</feature>
<feature type="disulfide bond" evidence="5">
    <location>
        <begin position="28"/>
        <end position="55"/>
    </location>
</feature>
<dbReference type="InterPro" id="IPR035976">
    <property type="entry name" value="Sushi/SCR/CCP_sf"/>
</dbReference>
<dbReference type="PROSITE" id="PS50923">
    <property type="entry name" value="SUSHI"/>
    <property type="match status" value="1"/>
</dbReference>
<evidence type="ECO:0000256" key="4">
    <source>
        <dbReference type="ARBA" id="ARBA00023157"/>
    </source>
</evidence>
<comment type="caution">
    <text evidence="5">Lacks conserved residue(s) required for the propagation of feature annotation.</text>
</comment>
<dbReference type="Proteomes" id="UP000565785">
    <property type="component" value="Unassembled WGS sequence"/>
</dbReference>
<evidence type="ECO:0000256" key="2">
    <source>
        <dbReference type="ARBA" id="ARBA00022729"/>
    </source>
</evidence>
<dbReference type="AlphaFoldDB" id="A0A7L1NGB2"/>
<keyword evidence="2" id="KW-0732">Signal</keyword>
<gene>
    <name evidence="7" type="primary">Cr2_6</name>
    <name evidence="7" type="ORF">RHICYA_R16213</name>
</gene>
<dbReference type="PANTHER" id="PTHR45656:SF4">
    <property type="entry name" value="PROTEIN CBR-CLEC-78"/>
    <property type="match status" value="1"/>
</dbReference>
<evidence type="ECO:0000256" key="5">
    <source>
        <dbReference type="PROSITE-ProRule" id="PRU00302"/>
    </source>
</evidence>
<evidence type="ECO:0000313" key="7">
    <source>
        <dbReference type="EMBL" id="NXN98960.1"/>
    </source>
</evidence>
<reference evidence="7 8" key="1">
    <citation type="submission" date="2019-09" db="EMBL/GenBank/DDBJ databases">
        <title>Bird 10,000 Genomes (B10K) Project - Family phase.</title>
        <authorList>
            <person name="Zhang G."/>
        </authorList>
    </citation>
    <scope>NUCLEOTIDE SEQUENCE [LARGE SCALE GENOMIC DNA]</scope>
    <source>
        <strain evidence="7">B10K-DU-002-35</strain>
        <tissue evidence="7">Muscle</tissue>
    </source>
</reference>
<proteinExistence type="predicted"/>
<evidence type="ECO:0000256" key="1">
    <source>
        <dbReference type="ARBA" id="ARBA00022659"/>
    </source>
</evidence>
<dbReference type="Pfam" id="PF00084">
    <property type="entry name" value="Sushi"/>
    <property type="match status" value="1"/>
</dbReference>
<dbReference type="Gene3D" id="2.10.70.10">
    <property type="entry name" value="Complement Module, domain 1"/>
    <property type="match status" value="1"/>
</dbReference>
<evidence type="ECO:0000313" key="8">
    <source>
        <dbReference type="Proteomes" id="UP000565785"/>
    </source>
</evidence>
<comment type="caution">
    <text evidence="7">The sequence shown here is derived from an EMBL/GenBank/DDBJ whole genome shotgun (WGS) entry which is preliminary data.</text>
</comment>
<keyword evidence="3" id="KW-0677">Repeat</keyword>
<feature type="domain" description="Sushi" evidence="6">
    <location>
        <begin position="1"/>
        <end position="57"/>
    </location>
</feature>
<sequence length="70" mass="8052">CPVPQIRNGRVSAPRYRYKYKDTVSFTCRTGFTLRGHHTARCQADATWEPPVPVCEQGERQRSGWLVCQV</sequence>